<sequence>MKNKKSKNLILIGVFIVLVLSFSFVIAAQNKDISLLSIFKSNSYKIKLGDETKKLEKKDNVIYLGVNDLKTMLMKHYGSSDIYVDLIDNKPDENGIISLIVDEESSNPVYSLGQVFFINNNGWSVNKIQLSIDDTKYLHLIDNNSYVNALVGLSPDIHSRLINRDHTIPENFNDGNIVALKGVQAILSSKGMKLDKVTLENLKVMLDKAAEDGIKGFVLNSTYRSYQEQKSLFDYRYNERKNSGVADPYEEASKVVAYPGTSEHQTGMALDILSTKYPKGSTFHNSEEYAWLMENCWDYGFIPRYPEEKVEKTRISFEPWHYRYIGKPLSLYAKAKGYCLEEVVESLQNNRLTNFKASNEEEYVFLLLKKDQNFMVESGLNVDFSYLELTAEDNLLVVKLGA</sequence>
<evidence type="ECO:0000313" key="2">
    <source>
        <dbReference type="EMBL" id="SHI79648.1"/>
    </source>
</evidence>
<reference evidence="2 3" key="1">
    <citation type="submission" date="2016-11" db="EMBL/GenBank/DDBJ databases">
        <authorList>
            <person name="Jaros S."/>
            <person name="Januszkiewicz K."/>
            <person name="Wedrychowicz H."/>
        </authorList>
    </citation>
    <scope>NUCLEOTIDE SEQUENCE [LARGE SCALE GENOMIC DNA]</scope>
    <source>
        <strain evidence="2 3">DSM 19022</strain>
    </source>
</reference>
<dbReference type="RefSeq" id="WP_073025495.1">
    <property type="nucleotide sequence ID" value="NZ_FQZS01000008.1"/>
</dbReference>
<dbReference type="OrthoDB" id="9792074at2"/>
<dbReference type="STRING" id="1122184.SAMN02745176_01376"/>
<dbReference type="GO" id="GO:0004180">
    <property type="term" value="F:carboxypeptidase activity"/>
    <property type="evidence" value="ECO:0007669"/>
    <property type="project" value="UniProtKB-KW"/>
</dbReference>
<dbReference type="GO" id="GO:0006508">
    <property type="term" value="P:proteolysis"/>
    <property type="evidence" value="ECO:0007669"/>
    <property type="project" value="InterPro"/>
</dbReference>
<keyword evidence="3" id="KW-1185">Reference proteome</keyword>
<dbReference type="AlphaFoldDB" id="A0A1M6E316"/>
<evidence type="ECO:0000313" key="3">
    <source>
        <dbReference type="Proteomes" id="UP000184442"/>
    </source>
</evidence>
<dbReference type="PANTHER" id="PTHR34385">
    <property type="entry name" value="D-ALANYL-D-ALANINE CARBOXYPEPTIDASE"/>
    <property type="match status" value="1"/>
</dbReference>
<dbReference type="PANTHER" id="PTHR34385:SF1">
    <property type="entry name" value="PEPTIDOGLYCAN L-ALANYL-D-GLUTAMATE ENDOPEPTIDASE CWLK"/>
    <property type="match status" value="1"/>
</dbReference>
<dbReference type="Pfam" id="PF02557">
    <property type="entry name" value="VanY"/>
    <property type="match status" value="1"/>
</dbReference>
<protein>
    <submittedName>
        <fullName evidence="2">LD-carboxypeptidase LdcB, LAS superfamily</fullName>
    </submittedName>
</protein>
<dbReference type="InterPro" id="IPR052179">
    <property type="entry name" value="DD-CPase-like"/>
</dbReference>
<dbReference type="Proteomes" id="UP000184442">
    <property type="component" value="Unassembled WGS sequence"/>
</dbReference>
<proteinExistence type="predicted"/>
<feature type="domain" description="D-alanyl-D-alanine carboxypeptidase-like core" evidence="1">
    <location>
        <begin position="193"/>
        <end position="327"/>
    </location>
</feature>
<dbReference type="SUPFAM" id="SSF55166">
    <property type="entry name" value="Hedgehog/DD-peptidase"/>
    <property type="match status" value="1"/>
</dbReference>
<keyword evidence="2" id="KW-0645">Protease</keyword>
<organism evidence="2 3">
    <name type="scientific">Lutispora thermophila DSM 19022</name>
    <dbReference type="NCBI Taxonomy" id="1122184"/>
    <lineage>
        <taxon>Bacteria</taxon>
        <taxon>Bacillati</taxon>
        <taxon>Bacillota</taxon>
        <taxon>Clostridia</taxon>
        <taxon>Lutisporales</taxon>
        <taxon>Lutisporaceae</taxon>
        <taxon>Lutispora</taxon>
    </lineage>
</organism>
<dbReference type="EMBL" id="FQZS01000008">
    <property type="protein sequence ID" value="SHI79648.1"/>
    <property type="molecule type" value="Genomic_DNA"/>
</dbReference>
<accession>A0A1M6E316</accession>
<evidence type="ECO:0000259" key="1">
    <source>
        <dbReference type="Pfam" id="PF02557"/>
    </source>
</evidence>
<dbReference type="Gene3D" id="3.30.1380.10">
    <property type="match status" value="1"/>
</dbReference>
<name>A0A1M6E316_9FIRM</name>
<dbReference type="InterPro" id="IPR009045">
    <property type="entry name" value="Zn_M74/Hedgehog-like"/>
</dbReference>
<dbReference type="InterPro" id="IPR058193">
    <property type="entry name" value="VanY/YodJ_core_dom"/>
</dbReference>
<keyword evidence="2" id="KW-0378">Hydrolase</keyword>
<dbReference type="InterPro" id="IPR003709">
    <property type="entry name" value="VanY-like_core_dom"/>
</dbReference>
<gene>
    <name evidence="2" type="ORF">SAMN02745176_01376</name>
</gene>
<dbReference type="CDD" id="cd14852">
    <property type="entry name" value="LD-carboxypeptidase"/>
    <property type="match status" value="1"/>
</dbReference>
<keyword evidence="2" id="KW-0121">Carboxypeptidase</keyword>